<name>A0AAW0R2Q5_9PEZI</name>
<keyword evidence="2" id="KW-1185">Reference proteome</keyword>
<dbReference type="AlphaFoldDB" id="A0AAW0R2Q5"/>
<dbReference type="EMBL" id="JAQQWP010000004">
    <property type="protein sequence ID" value="KAK8121501.1"/>
    <property type="molecule type" value="Genomic_DNA"/>
</dbReference>
<evidence type="ECO:0000313" key="2">
    <source>
        <dbReference type="Proteomes" id="UP001392437"/>
    </source>
</evidence>
<evidence type="ECO:0000313" key="1">
    <source>
        <dbReference type="EMBL" id="KAK8121501.1"/>
    </source>
</evidence>
<dbReference type="Proteomes" id="UP001392437">
    <property type="component" value="Unassembled WGS sequence"/>
</dbReference>
<evidence type="ECO:0008006" key="3">
    <source>
        <dbReference type="Google" id="ProtNLM"/>
    </source>
</evidence>
<sequence length="106" mass="11852">MASASANVPQQASNFSSLDDALESFQERGFLYQTDPDVAKLLDSLGSEANAREAFEKYFKEFVFRHEGSHKGDFVAADWAHFFWIPAPQIEGHYDEIRASMKGGGM</sequence>
<proteinExistence type="predicted"/>
<organism evidence="1 2">
    <name type="scientific">Apiospora kogelbergensis</name>
    <dbReference type="NCBI Taxonomy" id="1337665"/>
    <lineage>
        <taxon>Eukaryota</taxon>
        <taxon>Fungi</taxon>
        <taxon>Dikarya</taxon>
        <taxon>Ascomycota</taxon>
        <taxon>Pezizomycotina</taxon>
        <taxon>Sordariomycetes</taxon>
        <taxon>Xylariomycetidae</taxon>
        <taxon>Amphisphaeriales</taxon>
        <taxon>Apiosporaceae</taxon>
        <taxon>Apiospora</taxon>
    </lineage>
</organism>
<comment type="caution">
    <text evidence="1">The sequence shown here is derived from an EMBL/GenBank/DDBJ whole genome shotgun (WGS) entry which is preliminary data.</text>
</comment>
<accession>A0AAW0R2Q5</accession>
<gene>
    <name evidence="1" type="ORF">PG999_005621</name>
</gene>
<protein>
    <recommendedName>
        <fullName evidence="3">CdiI immunity protein domain-containing protein</fullName>
    </recommendedName>
</protein>
<reference evidence="1 2" key="1">
    <citation type="submission" date="2023-01" db="EMBL/GenBank/DDBJ databases">
        <title>Analysis of 21 Apiospora genomes using comparative genomics revels a genus with tremendous synthesis potential of carbohydrate active enzymes and secondary metabolites.</title>
        <authorList>
            <person name="Sorensen T."/>
        </authorList>
    </citation>
    <scope>NUCLEOTIDE SEQUENCE [LARGE SCALE GENOMIC DNA]</scope>
    <source>
        <strain evidence="1 2">CBS 117206</strain>
    </source>
</reference>